<reference evidence="2 3" key="1">
    <citation type="submission" date="2016-01" db="EMBL/GenBank/DDBJ databases">
        <title>The new phylogeny of the genus Mycobacterium.</title>
        <authorList>
            <person name="Tarcisio F."/>
            <person name="Conor M."/>
            <person name="Antonella G."/>
            <person name="Elisabetta G."/>
            <person name="Giulia F.S."/>
            <person name="Sara T."/>
            <person name="Anna F."/>
            <person name="Clotilde B."/>
            <person name="Roberto B."/>
            <person name="Veronica D.S."/>
            <person name="Fabio R."/>
            <person name="Monica P."/>
            <person name="Olivier J."/>
            <person name="Enrico T."/>
            <person name="Nicola S."/>
        </authorList>
    </citation>
    <scope>NUCLEOTIDE SEQUENCE [LARGE SCALE GENOMIC DNA]</scope>
    <source>
        <strain evidence="2 3">DSM 44616</strain>
    </source>
</reference>
<sequence>MRCVVRFDSEFATGETDPKWSVGIGAGQGNASGDKAPARYPRMRTDRGRGVSTESRGLCCPIMWLNVAAPSDISNSFAVGEIMAVMSGKFSGADF</sequence>
<comment type="caution">
    <text evidence="2">The sequence shown here is derived from an EMBL/GenBank/DDBJ whole genome shotgun (WGS) entry which is preliminary data.</text>
</comment>
<dbReference type="Proteomes" id="UP000193387">
    <property type="component" value="Unassembled WGS sequence"/>
</dbReference>
<name>A0AAJ3NNV6_9MYCO</name>
<evidence type="ECO:0000256" key="1">
    <source>
        <dbReference type="SAM" id="MobiDB-lite"/>
    </source>
</evidence>
<evidence type="ECO:0000313" key="3">
    <source>
        <dbReference type="Proteomes" id="UP000193387"/>
    </source>
</evidence>
<organism evidence="2 3">
    <name type="scientific">Mycobacterium saskatchewanense</name>
    <dbReference type="NCBI Taxonomy" id="220927"/>
    <lineage>
        <taxon>Bacteria</taxon>
        <taxon>Bacillati</taxon>
        <taxon>Actinomycetota</taxon>
        <taxon>Actinomycetes</taxon>
        <taxon>Mycobacteriales</taxon>
        <taxon>Mycobacteriaceae</taxon>
        <taxon>Mycobacterium</taxon>
        <taxon>Mycobacterium simiae complex</taxon>
    </lineage>
</organism>
<proteinExistence type="predicted"/>
<gene>
    <name evidence="2" type="ORF">AWC23_17115</name>
</gene>
<protein>
    <submittedName>
        <fullName evidence="2">Uncharacterized protein</fullName>
    </submittedName>
</protein>
<dbReference type="EMBL" id="LQPR01000040">
    <property type="protein sequence ID" value="ORW70373.1"/>
    <property type="molecule type" value="Genomic_DNA"/>
</dbReference>
<dbReference type="AlphaFoldDB" id="A0AAJ3NNV6"/>
<accession>A0AAJ3NNV6</accession>
<evidence type="ECO:0000313" key="2">
    <source>
        <dbReference type="EMBL" id="ORW70373.1"/>
    </source>
</evidence>
<feature type="region of interest" description="Disordered" evidence="1">
    <location>
        <begin position="14"/>
        <end position="54"/>
    </location>
</feature>
<keyword evidence="3" id="KW-1185">Reference proteome</keyword>